<evidence type="ECO:0000313" key="4">
    <source>
        <dbReference type="EMBL" id="MFC7292655.1"/>
    </source>
</evidence>
<evidence type="ECO:0000256" key="2">
    <source>
        <dbReference type="ARBA" id="ARBA00023002"/>
    </source>
</evidence>
<evidence type="ECO:0000259" key="3">
    <source>
        <dbReference type="Pfam" id="PF01593"/>
    </source>
</evidence>
<dbReference type="PANTHER" id="PTHR42923:SF17">
    <property type="entry name" value="AMINE OXIDASE DOMAIN-CONTAINING PROTEIN"/>
    <property type="match status" value="1"/>
</dbReference>
<gene>
    <name evidence="4" type="ORF">ACFQS8_13570</name>
</gene>
<dbReference type="InterPro" id="IPR036188">
    <property type="entry name" value="FAD/NAD-bd_sf"/>
</dbReference>
<reference evidence="5" key="1">
    <citation type="journal article" date="2019" name="Int. J. Syst. Evol. Microbiol.">
        <title>The Global Catalogue of Microorganisms (GCM) 10K type strain sequencing project: providing services to taxonomists for standard genome sequencing and annotation.</title>
        <authorList>
            <consortium name="The Broad Institute Genomics Platform"/>
            <consortium name="The Broad Institute Genome Sequencing Center for Infectious Disease"/>
            <person name="Wu L."/>
            <person name="Ma J."/>
        </authorList>
    </citation>
    <scope>NUCLEOTIDE SEQUENCE [LARGE SCALE GENOMIC DNA]</scope>
    <source>
        <strain evidence="5">CCUG 51308</strain>
    </source>
</reference>
<dbReference type="InterPro" id="IPR002937">
    <property type="entry name" value="Amino_oxidase"/>
</dbReference>
<organism evidence="4 5">
    <name type="scientific">Hirschia litorea</name>
    <dbReference type="NCBI Taxonomy" id="1199156"/>
    <lineage>
        <taxon>Bacteria</taxon>
        <taxon>Pseudomonadati</taxon>
        <taxon>Pseudomonadota</taxon>
        <taxon>Alphaproteobacteria</taxon>
        <taxon>Hyphomonadales</taxon>
        <taxon>Hyphomonadaceae</taxon>
        <taxon>Hirschia</taxon>
    </lineage>
</organism>
<dbReference type="InterPro" id="IPR050464">
    <property type="entry name" value="Zeta_carotene_desat/Oxidored"/>
</dbReference>
<dbReference type="Gene3D" id="3.50.50.60">
    <property type="entry name" value="FAD/NAD(P)-binding domain"/>
    <property type="match status" value="1"/>
</dbReference>
<evidence type="ECO:0000256" key="1">
    <source>
        <dbReference type="ARBA" id="ARBA00001974"/>
    </source>
</evidence>
<protein>
    <submittedName>
        <fullName evidence="4">NAD(P)/FAD-dependent oxidoreductase</fullName>
    </submittedName>
</protein>
<keyword evidence="5" id="KW-1185">Reference proteome</keyword>
<dbReference type="InterPro" id="IPR001613">
    <property type="entry name" value="Flavin_amine_oxidase"/>
</dbReference>
<name>A0ABW2IP99_9PROT</name>
<dbReference type="SUPFAM" id="SSF51905">
    <property type="entry name" value="FAD/NAD(P)-binding domain"/>
    <property type="match status" value="1"/>
</dbReference>
<feature type="domain" description="Amine oxidase" evidence="3">
    <location>
        <begin position="24"/>
        <end position="339"/>
    </location>
</feature>
<dbReference type="Proteomes" id="UP001596492">
    <property type="component" value="Unassembled WGS sequence"/>
</dbReference>
<dbReference type="Gene3D" id="1.10.405.20">
    <property type="match status" value="1"/>
</dbReference>
<proteinExistence type="predicted"/>
<sequence>MAFEQSTHAHPKTRKRIAIIGGGISGLGAAWKLSEHHNVTLFESEAELGGHARTRMAGPNRDIPVDTGFMVFNDATYPHLLELFAELDVPSVPTTMSFAVSLDDGRFEYALSNPKRIFSDPKNILSPKFWGMIRDIFKFNKNAQIAFENPDLTLGELLDQMGVGTYFRQNYLFPLAGAIWSTARQDIENFPATSFVRFFHNHGLLSALKGPQWRTVVGGSKVYVDKLHAALVSKSVTLKLNTEVLQAGRSPTPWVMLENGDQEKFDEIIFACHSNQALEILSDASLKEKSLLSDIKYRPNRVILHGDTSHMPKRKAAWSSWVYRGKSNEIETDGSFTYWMNLLQHISDDTPVFVTLNPKGPIADDLIYDETTLWHPQFNVSALRAQNRMVEIQGPTNIWFCGAYMRYGFHEDGLMSGVEIAKSLNEKYANPVAKV</sequence>
<dbReference type="PRINTS" id="PR00757">
    <property type="entry name" value="AMINEOXDASEF"/>
</dbReference>
<dbReference type="EMBL" id="JBHTBR010000005">
    <property type="protein sequence ID" value="MFC7292655.1"/>
    <property type="molecule type" value="Genomic_DNA"/>
</dbReference>
<accession>A0ABW2IP99</accession>
<keyword evidence="2" id="KW-0560">Oxidoreductase</keyword>
<dbReference type="PANTHER" id="PTHR42923">
    <property type="entry name" value="PROTOPORPHYRINOGEN OXIDASE"/>
    <property type="match status" value="1"/>
</dbReference>
<dbReference type="Gene3D" id="3.30.70.1990">
    <property type="match status" value="1"/>
</dbReference>
<comment type="caution">
    <text evidence="4">The sequence shown here is derived from an EMBL/GenBank/DDBJ whole genome shotgun (WGS) entry which is preliminary data.</text>
</comment>
<evidence type="ECO:0000313" key="5">
    <source>
        <dbReference type="Proteomes" id="UP001596492"/>
    </source>
</evidence>
<dbReference type="Pfam" id="PF01593">
    <property type="entry name" value="Amino_oxidase"/>
    <property type="match status" value="1"/>
</dbReference>
<comment type="cofactor">
    <cofactor evidence="1">
        <name>FAD</name>
        <dbReference type="ChEBI" id="CHEBI:57692"/>
    </cofactor>
</comment>
<dbReference type="RefSeq" id="WP_382168261.1">
    <property type="nucleotide sequence ID" value="NZ_JBHTBR010000005.1"/>
</dbReference>